<keyword evidence="1" id="KW-0677">Repeat</keyword>
<evidence type="ECO:0000256" key="2">
    <source>
        <dbReference type="ARBA" id="ARBA00023043"/>
    </source>
</evidence>
<dbReference type="InterPro" id="IPR051165">
    <property type="entry name" value="Multifunctional_ANK_Repeat"/>
</dbReference>
<dbReference type="Pfam" id="PF12796">
    <property type="entry name" value="Ank_2"/>
    <property type="match status" value="3"/>
</dbReference>
<protein>
    <recommendedName>
        <fullName evidence="6">Nephrocystin 3-like N-terminal domain-containing protein</fullName>
    </recommendedName>
</protein>
<dbReference type="InterPro" id="IPR056884">
    <property type="entry name" value="NPHP3-like_N"/>
</dbReference>
<reference evidence="7" key="1">
    <citation type="submission" date="2023-06" db="EMBL/GenBank/DDBJ databases">
        <title>Genome-scale phylogeny and comparative genomics of the fungal order Sordariales.</title>
        <authorList>
            <consortium name="Lawrence Berkeley National Laboratory"/>
            <person name="Hensen N."/>
            <person name="Bonometti L."/>
            <person name="Westerberg I."/>
            <person name="Brannstrom I.O."/>
            <person name="Guillou S."/>
            <person name="Cros-Aarteil S."/>
            <person name="Calhoun S."/>
            <person name="Haridas S."/>
            <person name="Kuo A."/>
            <person name="Mondo S."/>
            <person name="Pangilinan J."/>
            <person name="Riley R."/>
            <person name="LaButti K."/>
            <person name="Andreopoulos B."/>
            <person name="Lipzen A."/>
            <person name="Chen C."/>
            <person name="Yanf M."/>
            <person name="Daum C."/>
            <person name="Ng V."/>
            <person name="Clum A."/>
            <person name="Steindorff A."/>
            <person name="Ohm R."/>
            <person name="Martin F."/>
            <person name="Silar P."/>
            <person name="Natvig D."/>
            <person name="Lalanne C."/>
            <person name="Gautier V."/>
            <person name="Ament-velasquez S.L."/>
            <person name="Kruys A."/>
            <person name="Hutchinson M.I."/>
            <person name="Powell A.J."/>
            <person name="Barry K."/>
            <person name="Miller A.N."/>
            <person name="Grigoriev I.V."/>
            <person name="Debuchy R."/>
            <person name="Gladieux P."/>
            <person name="Thoren M.H."/>
            <person name="Johannesson H."/>
        </authorList>
    </citation>
    <scope>NUCLEOTIDE SEQUENCE</scope>
    <source>
        <strain evidence="7">SMH3187-1</strain>
    </source>
</reference>
<evidence type="ECO:0000256" key="5">
    <source>
        <dbReference type="SAM" id="MobiDB-lite"/>
    </source>
</evidence>
<dbReference type="PANTHER" id="PTHR24123:SF33">
    <property type="entry name" value="PROTEIN HOS4"/>
    <property type="match status" value="1"/>
</dbReference>
<keyword evidence="2 3" id="KW-0040">ANK repeat</keyword>
<evidence type="ECO:0000313" key="8">
    <source>
        <dbReference type="Proteomes" id="UP001172155"/>
    </source>
</evidence>
<feature type="domain" description="Nephrocystin 3-like N-terminal" evidence="6">
    <location>
        <begin position="289"/>
        <end position="484"/>
    </location>
</feature>
<feature type="repeat" description="ANK" evidence="3">
    <location>
        <begin position="873"/>
        <end position="905"/>
    </location>
</feature>
<proteinExistence type="predicted"/>
<feature type="coiled-coil region" evidence="4">
    <location>
        <begin position="242"/>
        <end position="269"/>
    </location>
</feature>
<dbReference type="Gene3D" id="3.40.50.300">
    <property type="entry name" value="P-loop containing nucleotide triphosphate hydrolases"/>
    <property type="match status" value="1"/>
</dbReference>
<dbReference type="InterPro" id="IPR002110">
    <property type="entry name" value="Ankyrin_rpt"/>
</dbReference>
<dbReference type="SUPFAM" id="SSF52540">
    <property type="entry name" value="P-loop containing nucleoside triphosphate hydrolases"/>
    <property type="match status" value="1"/>
</dbReference>
<evidence type="ECO:0000256" key="3">
    <source>
        <dbReference type="PROSITE-ProRule" id="PRU00023"/>
    </source>
</evidence>
<dbReference type="EMBL" id="JAUKUD010000004">
    <property type="protein sequence ID" value="KAK0745592.1"/>
    <property type="molecule type" value="Genomic_DNA"/>
</dbReference>
<dbReference type="Proteomes" id="UP001172155">
    <property type="component" value="Unassembled WGS sequence"/>
</dbReference>
<keyword evidence="4" id="KW-0175">Coiled coil</keyword>
<dbReference type="PROSITE" id="PS50088">
    <property type="entry name" value="ANK_REPEAT"/>
    <property type="match status" value="4"/>
</dbReference>
<dbReference type="Pfam" id="PF24883">
    <property type="entry name" value="NPHP3_N"/>
    <property type="match status" value="1"/>
</dbReference>
<evidence type="ECO:0000259" key="6">
    <source>
        <dbReference type="Pfam" id="PF24883"/>
    </source>
</evidence>
<organism evidence="7 8">
    <name type="scientific">Schizothecium vesticola</name>
    <dbReference type="NCBI Taxonomy" id="314040"/>
    <lineage>
        <taxon>Eukaryota</taxon>
        <taxon>Fungi</taxon>
        <taxon>Dikarya</taxon>
        <taxon>Ascomycota</taxon>
        <taxon>Pezizomycotina</taxon>
        <taxon>Sordariomycetes</taxon>
        <taxon>Sordariomycetidae</taxon>
        <taxon>Sordariales</taxon>
        <taxon>Schizotheciaceae</taxon>
        <taxon>Schizothecium</taxon>
    </lineage>
</organism>
<dbReference type="PROSITE" id="PS50297">
    <property type="entry name" value="ANK_REP_REGION"/>
    <property type="match status" value="2"/>
</dbReference>
<feature type="region of interest" description="Disordered" evidence="5">
    <location>
        <begin position="1485"/>
        <end position="1514"/>
    </location>
</feature>
<sequence length="1531" mass="171489">MVRTDEALREWDAVVRELTTSEEREAFFNEVKHVSTLSDYAQAIARHVRDTNEGSKTIRIAKWIRPVLEGLNMIAPMAMNLCPVDTRISGVVLGAIANVLAVSSKYVDYQERLERKVAEMASMLDFAAQYSDYVFPKSLSLRKALIKLYSVILRFCVDASRLFIARDGSKRAAISRVVRSSWETFETRFGDVTAEFAQRYEEFKLAIGACRDRAIAQLHHNQNAATDMLQHGLSTLERKLQEDHEREEMRRIKERTASLRQERKRLLALLPSGFSREIQEEKLINIVDGTGQWLLDSQAFQCWLTQPRSQLLWVYGKHGSGKSHVASRIINELRFQCDSERAAASCSDDLTALAYVYCSSLTEGGNNPKQLLGSILHQLFAQHPPAAKLPALPQAFHGDYDLTASGGVTISDIKSAIAALSAWFSRTLLVFDGLDECSRSEREDRAGGPRNAGKENFQRLCEFLSILPKDAAPSAAIKILVFSRPDYPEIETSFAGCARIQADGGANEDDIKKYITQTTEELGMKNSRVLGEVKSKLLSGSEGMFLWARLFIGILKDECRTAKDVQDAMKELPHSLGDVYRRSLERIVRQPPRVRTRALTAIMWVVNAKRFLSKAEMLQLLAVQPDMEDWDEDCEFEREGGLLPECGDLIQLVNDRYKLIHASLKEFLTGSLAGMQSIQEYRQIQQEQAERMAETCLVFLNLGSFKRGPTQTKSELKALVHGHPFLDYAATQWGNHLAEVEDLSERGEELYNLATRLLHSDDARELCRQLALHLSSGTDSTLVFPYFGRTTPLHLLAMFNLFRLAELLPDTVEQLDHEDMFKYTPLDDAFNHKNRQMAEWLLQKHLRHRDRNAWIVALGHLAELGEDIDRGFRGEPPLYLAATQGNVQAVNMLLSLGADINLTFEGVTPLYGAIMDGKSEAALRLIEGNADISIGAVSSNTNALHATVGSKECLELLLRSGADPATLDEDGRSAVHDAASKGYLDCIDILAAAVKGDNASAFLLTLLDFGAELLSRTSSGNTALHISSKDGNTRFAEALMNTAEAAQLVQSQNDDGETPLHLAARDGSQAVVDLLLRHEPSLRHARDKKLRMPLHRAAEGGHLNCLECLGDQESWDSPGFQSRTPLFCASSAGHLPVVRFLLQKTQMIDAEDEEGLTTLTVALAHNHIAVANELLDHHADPTAGGRLTGFTSLLFAVQSKDEEIVYALRCVADACHDQYAIFIKAIGVVMHYGEYEDFLQPLIKAYKDWDAAYNYSKQFANVCIPGQRFLNLVEETARWHDGLSENASNDGGAQISRSLDQYFAENMAEKELEYFFCRGHTYVEVPQASNLADKEQENFDADGRLTEASLRAMQRKYEQETPPFSVVRQTSGPKMEKLHFVEDEEVYRQRLVQNSRRSQRERYLYSLDFIFRSSPEVEQLMKGHSGPIFAPFTSQMEDLLLEGLCYEIAWQFSQIFLFGFVSTTLTDIMVQDDLEAERRGLAEEVTAEGEVPQDGTPIPTAQHPPSASLESRPNFLDVEDEFLDTPSLLQK</sequence>
<dbReference type="InterPro" id="IPR027417">
    <property type="entry name" value="P-loop_NTPase"/>
</dbReference>
<feature type="repeat" description="ANK" evidence="3">
    <location>
        <begin position="1121"/>
        <end position="1153"/>
    </location>
</feature>
<feature type="repeat" description="ANK" evidence="3">
    <location>
        <begin position="905"/>
        <end position="937"/>
    </location>
</feature>
<evidence type="ECO:0000313" key="7">
    <source>
        <dbReference type="EMBL" id="KAK0745592.1"/>
    </source>
</evidence>
<dbReference type="SUPFAM" id="SSF48403">
    <property type="entry name" value="Ankyrin repeat"/>
    <property type="match status" value="2"/>
</dbReference>
<gene>
    <name evidence="7" type="ORF">B0T18DRAFT_428716</name>
</gene>
<keyword evidence="8" id="KW-1185">Reference proteome</keyword>
<dbReference type="InterPro" id="IPR036770">
    <property type="entry name" value="Ankyrin_rpt-contain_sf"/>
</dbReference>
<evidence type="ECO:0000256" key="1">
    <source>
        <dbReference type="ARBA" id="ARBA00022737"/>
    </source>
</evidence>
<comment type="caution">
    <text evidence="7">The sequence shown here is derived from an EMBL/GenBank/DDBJ whole genome shotgun (WGS) entry which is preliminary data.</text>
</comment>
<dbReference type="PANTHER" id="PTHR24123">
    <property type="entry name" value="ANKYRIN REPEAT-CONTAINING"/>
    <property type="match status" value="1"/>
</dbReference>
<evidence type="ECO:0000256" key="4">
    <source>
        <dbReference type="SAM" id="Coils"/>
    </source>
</evidence>
<feature type="repeat" description="ANK" evidence="3">
    <location>
        <begin position="1055"/>
        <end position="1087"/>
    </location>
</feature>
<name>A0AA40K4Q9_9PEZI</name>
<dbReference type="Gene3D" id="1.25.40.20">
    <property type="entry name" value="Ankyrin repeat-containing domain"/>
    <property type="match status" value="3"/>
</dbReference>
<accession>A0AA40K4Q9</accession>
<dbReference type="SMART" id="SM00248">
    <property type="entry name" value="ANK"/>
    <property type="match status" value="12"/>
</dbReference>